<evidence type="ECO:0000259" key="4">
    <source>
        <dbReference type="PROSITE" id="PS50110"/>
    </source>
</evidence>
<organism evidence="6 7">
    <name type="scientific">Mobilitalea sibirica</name>
    <dbReference type="NCBI Taxonomy" id="1462919"/>
    <lineage>
        <taxon>Bacteria</taxon>
        <taxon>Bacillati</taxon>
        <taxon>Bacillota</taxon>
        <taxon>Clostridia</taxon>
        <taxon>Lachnospirales</taxon>
        <taxon>Lachnospiraceae</taxon>
        <taxon>Mobilitalea</taxon>
    </lineage>
</organism>
<feature type="domain" description="Response regulatory" evidence="4">
    <location>
        <begin position="10"/>
        <end position="126"/>
    </location>
</feature>
<dbReference type="Proteomes" id="UP000623269">
    <property type="component" value="Unassembled WGS sequence"/>
</dbReference>
<dbReference type="PANTHER" id="PTHR45228:SF5">
    <property type="entry name" value="CYCLIC DI-GMP PHOSPHODIESTERASE VC_1348-RELATED"/>
    <property type="match status" value="1"/>
</dbReference>
<dbReference type="PANTHER" id="PTHR45228">
    <property type="entry name" value="CYCLIC DI-GMP PHOSPHODIESTERASE TM_0186-RELATED"/>
    <property type="match status" value="1"/>
</dbReference>
<dbReference type="RefSeq" id="WP_197661838.1">
    <property type="nucleotide sequence ID" value="NZ_JAEAGR010000012.1"/>
</dbReference>
<sequence>MGDLTYATPNIMVVDDVSANLVILTDMIRNAGYEARPVTSARQAMHAIEVLSPHLILLDISMPDMDGFEFCSILKKNANTRDIPIIFISALNSKEDKIKGYKLGAVDYISKPFEIEEVTLRINTHLKIYKMQQELEIYNKKLYKTINDQIRKIYEEQKSMLYALAKLSLTRDGAQEKHLERIAKNSRILAMSLQLSSNFKEHITNSFIDSIELAAPLHDIGKIAIPDAILHKRTQLDPEEWSCMKAHSETGANMLKEIYKNNEHNEFIKMAIDIAWYHHENWDGTGFPKGLKGTQIPLSARIVAIVDVYDILVSERSYKQAYSHEESMRILNDASGKKFDPDIIDVFNKIQKQLKK</sequence>
<protein>
    <recommendedName>
        <fullName evidence="1">Stage 0 sporulation protein A homolog</fullName>
    </recommendedName>
</protein>
<evidence type="ECO:0000313" key="6">
    <source>
        <dbReference type="EMBL" id="MBH1941595.1"/>
    </source>
</evidence>
<comment type="function">
    <text evidence="2">May play the central regulatory role in sporulation. It may be an element of the effector pathway responsible for the activation of sporulation genes in response to nutritional stress. Spo0A may act in concert with spo0H (a sigma factor) to control the expression of some genes that are critical to the sporulation process.</text>
</comment>
<keyword evidence="3" id="KW-0597">Phosphoprotein</keyword>
<keyword evidence="7" id="KW-1185">Reference proteome</keyword>
<gene>
    <name evidence="6" type="ORF">I5677_11900</name>
</gene>
<evidence type="ECO:0000256" key="3">
    <source>
        <dbReference type="PROSITE-ProRule" id="PRU00169"/>
    </source>
</evidence>
<dbReference type="CDD" id="cd19920">
    <property type="entry name" value="REC_PA4781-like"/>
    <property type="match status" value="1"/>
</dbReference>
<name>A0A8J7H3M6_9FIRM</name>
<dbReference type="PROSITE" id="PS51832">
    <property type="entry name" value="HD_GYP"/>
    <property type="match status" value="1"/>
</dbReference>
<dbReference type="EMBL" id="JAEAGR010000012">
    <property type="protein sequence ID" value="MBH1941595.1"/>
    <property type="molecule type" value="Genomic_DNA"/>
</dbReference>
<dbReference type="SUPFAM" id="SSF52172">
    <property type="entry name" value="CheY-like"/>
    <property type="match status" value="1"/>
</dbReference>
<evidence type="ECO:0000259" key="5">
    <source>
        <dbReference type="PROSITE" id="PS51832"/>
    </source>
</evidence>
<proteinExistence type="predicted"/>
<dbReference type="Pfam" id="PF13487">
    <property type="entry name" value="HD_5"/>
    <property type="match status" value="1"/>
</dbReference>
<evidence type="ECO:0000256" key="1">
    <source>
        <dbReference type="ARBA" id="ARBA00018672"/>
    </source>
</evidence>
<dbReference type="PROSITE" id="PS50110">
    <property type="entry name" value="RESPONSE_REGULATORY"/>
    <property type="match status" value="1"/>
</dbReference>
<feature type="modified residue" description="4-aspartylphosphate" evidence="3">
    <location>
        <position position="59"/>
    </location>
</feature>
<dbReference type="CDD" id="cd00077">
    <property type="entry name" value="HDc"/>
    <property type="match status" value="1"/>
</dbReference>
<dbReference type="InterPro" id="IPR001789">
    <property type="entry name" value="Sig_transdc_resp-reg_receiver"/>
</dbReference>
<dbReference type="AlphaFoldDB" id="A0A8J7H3M6"/>
<dbReference type="Gene3D" id="3.40.50.2300">
    <property type="match status" value="1"/>
</dbReference>
<dbReference type="InterPro" id="IPR037522">
    <property type="entry name" value="HD_GYP_dom"/>
</dbReference>
<comment type="caution">
    <text evidence="6">The sequence shown here is derived from an EMBL/GenBank/DDBJ whole genome shotgun (WGS) entry which is preliminary data.</text>
</comment>
<dbReference type="GO" id="GO:0000160">
    <property type="term" value="P:phosphorelay signal transduction system"/>
    <property type="evidence" value="ECO:0007669"/>
    <property type="project" value="InterPro"/>
</dbReference>
<dbReference type="SUPFAM" id="SSF109604">
    <property type="entry name" value="HD-domain/PDEase-like"/>
    <property type="match status" value="1"/>
</dbReference>
<feature type="domain" description="HD-GYP" evidence="5">
    <location>
        <begin position="153"/>
        <end position="356"/>
    </location>
</feature>
<evidence type="ECO:0000256" key="2">
    <source>
        <dbReference type="ARBA" id="ARBA00024867"/>
    </source>
</evidence>
<dbReference type="InterPro" id="IPR003607">
    <property type="entry name" value="HD/PDEase_dom"/>
</dbReference>
<dbReference type="Gene3D" id="1.10.3210.10">
    <property type="entry name" value="Hypothetical protein af1432"/>
    <property type="match status" value="1"/>
</dbReference>
<evidence type="ECO:0000313" key="7">
    <source>
        <dbReference type="Proteomes" id="UP000623269"/>
    </source>
</evidence>
<dbReference type="SMART" id="SM00471">
    <property type="entry name" value="HDc"/>
    <property type="match status" value="1"/>
</dbReference>
<dbReference type="InterPro" id="IPR052020">
    <property type="entry name" value="Cyclic_di-GMP/3'3'-cGAMP_PDE"/>
</dbReference>
<accession>A0A8J7H3M6</accession>
<dbReference type="Pfam" id="PF00072">
    <property type="entry name" value="Response_reg"/>
    <property type="match status" value="1"/>
</dbReference>
<dbReference type="SMART" id="SM00448">
    <property type="entry name" value="REC"/>
    <property type="match status" value="1"/>
</dbReference>
<dbReference type="InterPro" id="IPR011006">
    <property type="entry name" value="CheY-like_superfamily"/>
</dbReference>
<reference evidence="6" key="1">
    <citation type="submission" date="2020-12" db="EMBL/GenBank/DDBJ databases">
        <title>M. sibirica DSM 26468T genome.</title>
        <authorList>
            <person name="Thieme N."/>
            <person name="Rettenmaier R."/>
            <person name="Zverlov V."/>
            <person name="Liebl W."/>
        </authorList>
    </citation>
    <scope>NUCLEOTIDE SEQUENCE</scope>
    <source>
        <strain evidence="6">DSM 26468</strain>
    </source>
</reference>